<name>A0A6L5Y323_9FIRM</name>
<dbReference type="EMBL" id="VUMT01000021">
    <property type="protein sequence ID" value="MSS64523.1"/>
    <property type="molecule type" value="Genomic_DNA"/>
</dbReference>
<evidence type="ECO:0000256" key="6">
    <source>
        <dbReference type="ARBA" id="ARBA00023136"/>
    </source>
</evidence>
<keyword evidence="6 7" id="KW-0472">Membrane</keyword>
<sequence>MSPIDPLKTNVGQTALGSMSEQQIQKVKEYWGVDKPPLKRYFAWAKEALKGNMGISLLYRQDVTKIIWEKLKNSIILMGTAWILSGLFGVALGVLAAVKRETWVDKIIKSYCFLIASTPGFWMGILLIIIFSVWLNWFPIGLSVPIGMDMAEVTILDRIRHAVLPTVTLSVLGVANIALHTREKMIDVMQSDYVLFARARGESDWEIIKWHGLRNILLPVITLQFASISEIVGGTVLIEQTFSYPGLGQAAVIAGLGSDMPLLMGITIVSASLVFVGNFIANVLYHVIDPRIR</sequence>
<comment type="similarity">
    <text evidence="7">Belongs to the binding-protein-dependent transport system permease family.</text>
</comment>
<comment type="subcellular location">
    <subcellularLocation>
        <location evidence="1 7">Cell membrane</location>
        <topology evidence="1 7">Multi-pass membrane protein</topology>
    </subcellularLocation>
</comment>
<feature type="transmembrane region" description="Helical" evidence="7">
    <location>
        <begin position="216"/>
        <end position="238"/>
    </location>
</feature>
<dbReference type="Pfam" id="PF00528">
    <property type="entry name" value="BPD_transp_1"/>
    <property type="match status" value="1"/>
</dbReference>
<feature type="transmembrane region" description="Helical" evidence="7">
    <location>
        <begin position="158"/>
        <end position="179"/>
    </location>
</feature>
<evidence type="ECO:0000256" key="4">
    <source>
        <dbReference type="ARBA" id="ARBA00022692"/>
    </source>
</evidence>
<keyword evidence="3" id="KW-1003">Cell membrane</keyword>
<evidence type="ECO:0000313" key="9">
    <source>
        <dbReference type="EMBL" id="MSS64523.1"/>
    </source>
</evidence>
<feature type="domain" description="ABC transmembrane type-1" evidence="8">
    <location>
        <begin position="71"/>
        <end position="285"/>
    </location>
</feature>
<keyword evidence="5 7" id="KW-1133">Transmembrane helix</keyword>
<evidence type="ECO:0000256" key="3">
    <source>
        <dbReference type="ARBA" id="ARBA00022475"/>
    </source>
</evidence>
<dbReference type="GO" id="GO:0055085">
    <property type="term" value="P:transmembrane transport"/>
    <property type="evidence" value="ECO:0007669"/>
    <property type="project" value="InterPro"/>
</dbReference>
<keyword evidence="10" id="KW-1185">Reference proteome</keyword>
<dbReference type="Proteomes" id="UP000482209">
    <property type="component" value="Unassembled WGS sequence"/>
</dbReference>
<reference evidence="9 10" key="1">
    <citation type="submission" date="2019-08" db="EMBL/GenBank/DDBJ databases">
        <title>In-depth cultivation of the pig gut microbiome towards novel bacterial diversity and tailored functional studies.</title>
        <authorList>
            <person name="Wylensek D."/>
            <person name="Hitch T.C.A."/>
            <person name="Clavel T."/>
        </authorList>
    </citation>
    <scope>NUCLEOTIDE SEQUENCE [LARGE SCALE GENOMIC DNA]</scope>
    <source>
        <strain evidence="9 10">WCA-693-APC-MOT-I</strain>
    </source>
</reference>
<keyword evidence="2 7" id="KW-0813">Transport</keyword>
<dbReference type="CDD" id="cd06261">
    <property type="entry name" value="TM_PBP2"/>
    <property type="match status" value="1"/>
</dbReference>
<evidence type="ECO:0000256" key="7">
    <source>
        <dbReference type="RuleBase" id="RU363032"/>
    </source>
</evidence>
<dbReference type="Gene3D" id="1.10.3720.10">
    <property type="entry name" value="MetI-like"/>
    <property type="match status" value="1"/>
</dbReference>
<evidence type="ECO:0000313" key="10">
    <source>
        <dbReference type="Proteomes" id="UP000482209"/>
    </source>
</evidence>
<dbReference type="PANTHER" id="PTHR43163:SF6">
    <property type="entry name" value="DIPEPTIDE TRANSPORT SYSTEM PERMEASE PROTEIN DPPB-RELATED"/>
    <property type="match status" value="1"/>
</dbReference>
<feature type="transmembrane region" description="Helical" evidence="7">
    <location>
        <begin position="262"/>
        <end position="285"/>
    </location>
</feature>
<dbReference type="SUPFAM" id="SSF161098">
    <property type="entry name" value="MetI-like"/>
    <property type="match status" value="1"/>
</dbReference>
<feature type="transmembrane region" description="Helical" evidence="7">
    <location>
        <begin position="110"/>
        <end position="138"/>
    </location>
</feature>
<dbReference type="PROSITE" id="PS50928">
    <property type="entry name" value="ABC_TM1"/>
    <property type="match status" value="1"/>
</dbReference>
<evidence type="ECO:0000256" key="1">
    <source>
        <dbReference type="ARBA" id="ARBA00004651"/>
    </source>
</evidence>
<dbReference type="AlphaFoldDB" id="A0A6L5Y323"/>
<proteinExistence type="inferred from homology"/>
<organism evidence="9 10">
    <name type="scientific">Velocimicrobium porci</name>
    <dbReference type="NCBI Taxonomy" id="2606634"/>
    <lineage>
        <taxon>Bacteria</taxon>
        <taxon>Bacillati</taxon>
        <taxon>Bacillota</taxon>
        <taxon>Clostridia</taxon>
        <taxon>Lachnospirales</taxon>
        <taxon>Lachnospiraceae</taxon>
        <taxon>Velocimicrobium</taxon>
    </lineage>
</organism>
<evidence type="ECO:0000256" key="2">
    <source>
        <dbReference type="ARBA" id="ARBA00022448"/>
    </source>
</evidence>
<dbReference type="PANTHER" id="PTHR43163">
    <property type="entry name" value="DIPEPTIDE TRANSPORT SYSTEM PERMEASE PROTEIN DPPB-RELATED"/>
    <property type="match status" value="1"/>
</dbReference>
<protein>
    <submittedName>
        <fullName evidence="9">ABC transporter permease</fullName>
    </submittedName>
</protein>
<evidence type="ECO:0000259" key="8">
    <source>
        <dbReference type="PROSITE" id="PS50928"/>
    </source>
</evidence>
<accession>A0A6L5Y323</accession>
<feature type="transmembrane region" description="Helical" evidence="7">
    <location>
        <begin position="75"/>
        <end position="98"/>
    </location>
</feature>
<gene>
    <name evidence="9" type="ORF">FYJ58_11655</name>
</gene>
<comment type="caution">
    <text evidence="9">The sequence shown here is derived from an EMBL/GenBank/DDBJ whole genome shotgun (WGS) entry which is preliminary data.</text>
</comment>
<keyword evidence="4 7" id="KW-0812">Transmembrane</keyword>
<dbReference type="InterPro" id="IPR035906">
    <property type="entry name" value="MetI-like_sf"/>
</dbReference>
<dbReference type="InterPro" id="IPR000515">
    <property type="entry name" value="MetI-like"/>
</dbReference>
<evidence type="ECO:0000256" key="5">
    <source>
        <dbReference type="ARBA" id="ARBA00022989"/>
    </source>
</evidence>
<dbReference type="GO" id="GO:0005886">
    <property type="term" value="C:plasma membrane"/>
    <property type="evidence" value="ECO:0007669"/>
    <property type="project" value="UniProtKB-SubCell"/>
</dbReference>